<gene>
    <name evidence="2" type="ordered locus">Desmer_3464</name>
</gene>
<keyword evidence="3" id="KW-1185">Reference proteome</keyword>
<accession>J7J205</accession>
<dbReference type="STRING" id="768704.Desmer_3464"/>
<dbReference type="EMBL" id="CP003629">
    <property type="protein sequence ID" value="AFQ45313.1"/>
    <property type="molecule type" value="Genomic_DNA"/>
</dbReference>
<evidence type="ECO:0000313" key="2">
    <source>
        <dbReference type="EMBL" id="AFQ45313.1"/>
    </source>
</evidence>
<keyword evidence="1" id="KW-1133">Transmembrane helix</keyword>
<dbReference type="Proteomes" id="UP000005262">
    <property type="component" value="Chromosome"/>
</dbReference>
<name>J7J205_DESMD</name>
<organism evidence="2 3">
    <name type="scientific">Desulfosporosinus meridiei (strain ATCC BAA-275 / DSM 13257 / KCTC 12902 / NCIMB 13706 / S10)</name>
    <dbReference type="NCBI Taxonomy" id="768704"/>
    <lineage>
        <taxon>Bacteria</taxon>
        <taxon>Bacillati</taxon>
        <taxon>Bacillota</taxon>
        <taxon>Clostridia</taxon>
        <taxon>Eubacteriales</taxon>
        <taxon>Desulfitobacteriaceae</taxon>
        <taxon>Desulfosporosinus</taxon>
    </lineage>
</organism>
<dbReference type="OrthoDB" id="2083659at2"/>
<dbReference type="KEGG" id="dmi:Desmer_3464"/>
<feature type="transmembrane region" description="Helical" evidence="1">
    <location>
        <begin position="80"/>
        <end position="101"/>
    </location>
</feature>
<dbReference type="HOGENOM" id="CLU_134846_3_0_9"/>
<dbReference type="InterPro" id="IPR025531">
    <property type="entry name" value="DUF4418"/>
</dbReference>
<keyword evidence="1" id="KW-0812">Transmembrane</keyword>
<dbReference type="AlphaFoldDB" id="J7J205"/>
<proteinExistence type="predicted"/>
<dbReference type="RefSeq" id="WP_014904222.1">
    <property type="nucleotide sequence ID" value="NC_018515.1"/>
</dbReference>
<reference evidence="3" key="2">
    <citation type="submission" date="2012-08" db="EMBL/GenBank/DDBJ databases">
        <title>Finished genome of Desulfosporosinus meridiei DSM 13257.</title>
        <authorList>
            <person name="Huntemann M."/>
            <person name="Wei C.-L."/>
            <person name="Han J."/>
            <person name="Detter J.C."/>
            <person name="Han C."/>
            <person name="Davenport K."/>
            <person name="Daligault H."/>
            <person name="Erkkila T."/>
            <person name="Gu W."/>
            <person name="Munk A.C.C."/>
            <person name="Teshima H."/>
            <person name="Xu Y."/>
            <person name="Chain P."/>
            <person name="Tapia R."/>
            <person name="Chen A."/>
            <person name="Krypides N."/>
            <person name="Mavromatis K."/>
            <person name="Markowitz V."/>
            <person name="Szeto E."/>
            <person name="Ivanova N."/>
            <person name="Mikhailova N."/>
            <person name="Ovchinnikova G."/>
            <person name="Pagani I."/>
            <person name="Pati A."/>
            <person name="Goodwin L."/>
            <person name="Peters L."/>
            <person name="Pitluck S."/>
            <person name="Woyke T."/>
            <person name="Pester M."/>
            <person name="Spring S."/>
            <person name="Ollivier B."/>
            <person name="Rattei T."/>
            <person name="Klenk H.-P."/>
            <person name="Wagner M."/>
            <person name="Loy A."/>
        </authorList>
    </citation>
    <scope>NUCLEOTIDE SEQUENCE [LARGE SCALE GENOMIC DNA]</scope>
    <source>
        <strain evidence="3">ATCC BAA-275 / DSM 13257 / NCIMB 13706 / S10</strain>
    </source>
</reference>
<protein>
    <recommendedName>
        <fullName evidence="4">DUF4418 domain-containing protein</fullName>
    </recommendedName>
</protein>
<reference evidence="2 3" key="1">
    <citation type="journal article" date="2012" name="J. Bacteriol.">
        <title>Complete genome sequences of Desulfosporosinus orientis DSM765T, Desulfosporosinus youngiae DSM17734T, Desulfosporosinus meridiei DSM13257T, and Desulfosporosinus acidiphilus DSM22704T.</title>
        <authorList>
            <person name="Pester M."/>
            <person name="Brambilla E."/>
            <person name="Alazard D."/>
            <person name="Rattei T."/>
            <person name="Weinmaier T."/>
            <person name="Han J."/>
            <person name="Lucas S."/>
            <person name="Lapidus A."/>
            <person name="Cheng J.F."/>
            <person name="Goodwin L."/>
            <person name="Pitluck S."/>
            <person name="Peters L."/>
            <person name="Ovchinnikova G."/>
            <person name="Teshima H."/>
            <person name="Detter J.C."/>
            <person name="Han C.S."/>
            <person name="Tapia R."/>
            <person name="Land M.L."/>
            <person name="Hauser L."/>
            <person name="Kyrpides N.C."/>
            <person name="Ivanova N.N."/>
            <person name="Pagani I."/>
            <person name="Huntmann M."/>
            <person name="Wei C.L."/>
            <person name="Davenport K.W."/>
            <person name="Daligault H."/>
            <person name="Chain P.S."/>
            <person name="Chen A."/>
            <person name="Mavromatis K."/>
            <person name="Markowitz V."/>
            <person name="Szeto E."/>
            <person name="Mikhailova N."/>
            <person name="Pati A."/>
            <person name="Wagner M."/>
            <person name="Woyke T."/>
            <person name="Ollivier B."/>
            <person name="Klenk H.P."/>
            <person name="Spring S."/>
            <person name="Loy A."/>
        </authorList>
    </citation>
    <scope>NUCLEOTIDE SEQUENCE [LARGE SCALE GENOMIC DNA]</scope>
    <source>
        <strain evidence="3">ATCC BAA-275 / DSM 13257 / NCIMB 13706 / S10</strain>
    </source>
</reference>
<sequence>MSIKSKVTGLLGSIIGVLIIFTPFHLAPVCQGLIEMKTGNMAHMRCHYTGQAEVYLGILTLIISLMILFSQGLVRRYLGFILAALGVIVILMPTHLGIGVCMSPMECHTTAKFLYVYGGLLTVGGLVLGFTKVPQIPLG</sequence>
<evidence type="ECO:0008006" key="4">
    <source>
        <dbReference type="Google" id="ProtNLM"/>
    </source>
</evidence>
<dbReference type="eggNOG" id="ENOG50339PP">
    <property type="taxonomic scope" value="Bacteria"/>
</dbReference>
<evidence type="ECO:0000313" key="3">
    <source>
        <dbReference type="Proteomes" id="UP000005262"/>
    </source>
</evidence>
<feature type="transmembrane region" description="Helical" evidence="1">
    <location>
        <begin position="113"/>
        <end position="131"/>
    </location>
</feature>
<evidence type="ECO:0000256" key="1">
    <source>
        <dbReference type="SAM" id="Phobius"/>
    </source>
</evidence>
<keyword evidence="1" id="KW-0472">Membrane</keyword>
<dbReference type="Pfam" id="PF14387">
    <property type="entry name" value="DUF4418"/>
    <property type="match status" value="1"/>
</dbReference>
<feature type="transmembrane region" description="Helical" evidence="1">
    <location>
        <begin position="54"/>
        <end position="74"/>
    </location>
</feature>
<feature type="transmembrane region" description="Helical" evidence="1">
    <location>
        <begin position="12"/>
        <end position="34"/>
    </location>
</feature>